<feature type="compositionally biased region" description="Low complexity" evidence="1">
    <location>
        <begin position="225"/>
        <end position="236"/>
    </location>
</feature>
<feature type="compositionally biased region" description="Polar residues" evidence="1">
    <location>
        <begin position="201"/>
        <end position="215"/>
    </location>
</feature>
<protein>
    <submittedName>
        <fullName evidence="2">Uncharacterized protein</fullName>
    </submittedName>
</protein>
<dbReference type="EnsemblMetazoa" id="GPAI043469-RA">
    <property type="protein sequence ID" value="GPAI043469-PA"/>
    <property type="gene ID" value="GPAI043469"/>
</dbReference>
<dbReference type="AlphaFoldDB" id="A0A1B0AEV2"/>
<name>A0A1B0AEV2_GLOPL</name>
<dbReference type="STRING" id="7398.A0A1B0AEV2"/>
<dbReference type="VEuPathDB" id="VectorBase:GPAI043469"/>
<evidence type="ECO:0000313" key="2">
    <source>
        <dbReference type="EnsemblMetazoa" id="GPAI043469-PA"/>
    </source>
</evidence>
<reference evidence="2" key="2">
    <citation type="submission" date="2020-05" db="UniProtKB">
        <authorList>
            <consortium name="EnsemblMetazoa"/>
        </authorList>
    </citation>
    <scope>IDENTIFICATION</scope>
    <source>
        <strain evidence="2">IAEA</strain>
    </source>
</reference>
<proteinExistence type="predicted"/>
<feature type="compositionally biased region" description="Basic and acidic residues" evidence="1">
    <location>
        <begin position="116"/>
        <end position="177"/>
    </location>
</feature>
<evidence type="ECO:0000313" key="3">
    <source>
        <dbReference type="Proteomes" id="UP000092445"/>
    </source>
</evidence>
<feature type="region of interest" description="Disordered" evidence="1">
    <location>
        <begin position="108"/>
        <end position="253"/>
    </location>
</feature>
<reference evidence="3" key="1">
    <citation type="submission" date="2014-03" db="EMBL/GenBank/DDBJ databases">
        <authorList>
            <person name="Aksoy S."/>
            <person name="Warren W."/>
            <person name="Wilson R.K."/>
        </authorList>
    </citation>
    <scope>NUCLEOTIDE SEQUENCE [LARGE SCALE GENOMIC DNA]</scope>
    <source>
        <strain evidence="3">IAEA</strain>
    </source>
</reference>
<organism evidence="2 3">
    <name type="scientific">Glossina pallidipes</name>
    <name type="common">Tsetse fly</name>
    <dbReference type="NCBI Taxonomy" id="7398"/>
    <lineage>
        <taxon>Eukaryota</taxon>
        <taxon>Metazoa</taxon>
        <taxon>Ecdysozoa</taxon>
        <taxon>Arthropoda</taxon>
        <taxon>Hexapoda</taxon>
        <taxon>Insecta</taxon>
        <taxon>Pterygota</taxon>
        <taxon>Neoptera</taxon>
        <taxon>Endopterygota</taxon>
        <taxon>Diptera</taxon>
        <taxon>Brachycera</taxon>
        <taxon>Muscomorpha</taxon>
        <taxon>Hippoboscoidea</taxon>
        <taxon>Glossinidae</taxon>
        <taxon>Glossina</taxon>
    </lineage>
</organism>
<dbReference type="Proteomes" id="UP000092445">
    <property type="component" value="Unassembled WGS sequence"/>
</dbReference>
<feature type="compositionally biased region" description="Pro residues" evidence="1">
    <location>
        <begin position="179"/>
        <end position="188"/>
    </location>
</feature>
<keyword evidence="3" id="KW-1185">Reference proteome</keyword>
<sequence>MDLMNQANQKHFHTSEPSRSADVQRLDQLCRDQAHLQFTAYPKFIINYVGRPCAAAPATGNKNQFDRELNSLITDIFGELTEEDKEFIKATAEEARAKAQEAAKANAAKAKAQRAAKADATKAEAQETAKADPAKAKPEEGVKADAAKAKPEESVKADAAKAKPQEVSKADAAKGKPQEPLPKPPNEGIPPSATPAGSPPMKTSTPQEQSTSPGSGKSHGDSVSKPDPSAPDSTPPKTDDSSPSKPGTPPAKK</sequence>
<evidence type="ECO:0000256" key="1">
    <source>
        <dbReference type="SAM" id="MobiDB-lite"/>
    </source>
</evidence>
<accession>A0A1B0AEV2</accession>
<feature type="region of interest" description="Disordered" evidence="1">
    <location>
        <begin position="1"/>
        <end position="21"/>
    </location>
</feature>